<reference evidence="3 4" key="2">
    <citation type="submission" date="2019-02" db="EMBL/GenBank/DDBJ databases">
        <title>'Lichenibacterium ramalinii' gen. nov. sp. nov., 'Lichenibacterium minor' gen. nov. sp. nov.</title>
        <authorList>
            <person name="Pankratov T."/>
        </authorList>
    </citation>
    <scope>NUCLEOTIDE SEQUENCE [LARGE SCALE GENOMIC DNA]</scope>
    <source>
        <strain evidence="3 4">RmlP026</strain>
    </source>
</reference>
<evidence type="ECO:0000313" key="4">
    <source>
        <dbReference type="Proteomes" id="UP000290759"/>
    </source>
</evidence>
<dbReference type="OrthoDB" id="8015121at2"/>
<accession>A0A4Q2U7J8</accession>
<sequence>MPLDAIGLTLALLLGMPGALAPDPAFHPRERAVGNWRWQAAAGLDAPPGMRAAILLGRDPAAVKRCVRLNNYWCIKRGGWAGEIAADADGHVAFASATEGATVAALLLRRYYVDYGRHSATAIVSRWAPASCGAPAPRPARSRGPGGPARRGIGGTLRARWLAAHGRRVAGFGRPRGRASSVPDTLIGAALPAPAIALGLGAAPVGAAASLPEVLLAAPRALPSPGPACGGDAVRIANYAARAAAGIAASPEADLGLFDGDGRPTPHLARLMRNMAAVEIGPLGAGPGLVDAAVARAAEMVAARRPPAPGAPPAGRLDEARRPEPRP</sequence>
<dbReference type="EMBL" id="QYBB01000017">
    <property type="protein sequence ID" value="RYC31081.1"/>
    <property type="molecule type" value="Genomic_DNA"/>
</dbReference>
<feature type="compositionally biased region" description="Basic and acidic residues" evidence="1">
    <location>
        <begin position="316"/>
        <end position="327"/>
    </location>
</feature>
<evidence type="ECO:0000313" key="3">
    <source>
        <dbReference type="EMBL" id="RYC31081.1"/>
    </source>
</evidence>
<comment type="caution">
    <text evidence="3">The sequence shown here is derived from an EMBL/GenBank/DDBJ whole genome shotgun (WGS) entry which is preliminary data.</text>
</comment>
<protein>
    <submittedName>
        <fullName evidence="3">Uncharacterized protein</fullName>
    </submittedName>
</protein>
<evidence type="ECO:0000256" key="1">
    <source>
        <dbReference type="SAM" id="MobiDB-lite"/>
    </source>
</evidence>
<reference evidence="3 4" key="1">
    <citation type="submission" date="2018-12" db="EMBL/GenBank/DDBJ databases">
        <authorList>
            <person name="Grouzdev D.S."/>
            <person name="Krutkina M.S."/>
        </authorList>
    </citation>
    <scope>NUCLEOTIDE SEQUENCE [LARGE SCALE GENOMIC DNA]</scope>
    <source>
        <strain evidence="3 4">RmlP026</strain>
    </source>
</reference>
<keyword evidence="2" id="KW-0732">Signal</keyword>
<feature type="region of interest" description="Disordered" evidence="1">
    <location>
        <begin position="302"/>
        <end position="327"/>
    </location>
</feature>
<feature type="signal peptide" evidence="2">
    <location>
        <begin position="1"/>
        <end position="21"/>
    </location>
</feature>
<organism evidence="3 4">
    <name type="scientific">Lichenibacterium minor</name>
    <dbReference type="NCBI Taxonomy" id="2316528"/>
    <lineage>
        <taxon>Bacteria</taxon>
        <taxon>Pseudomonadati</taxon>
        <taxon>Pseudomonadota</taxon>
        <taxon>Alphaproteobacteria</taxon>
        <taxon>Hyphomicrobiales</taxon>
        <taxon>Lichenihabitantaceae</taxon>
        <taxon>Lichenibacterium</taxon>
    </lineage>
</organism>
<gene>
    <name evidence="3" type="ORF">D3273_15310</name>
</gene>
<dbReference type="RefSeq" id="WP_129227761.1">
    <property type="nucleotide sequence ID" value="NZ_QYBB01000017.1"/>
</dbReference>
<dbReference type="AlphaFoldDB" id="A0A4Q2U7J8"/>
<evidence type="ECO:0000256" key="2">
    <source>
        <dbReference type="SAM" id="SignalP"/>
    </source>
</evidence>
<proteinExistence type="predicted"/>
<feature type="region of interest" description="Disordered" evidence="1">
    <location>
        <begin position="131"/>
        <end position="152"/>
    </location>
</feature>
<keyword evidence="4" id="KW-1185">Reference proteome</keyword>
<feature type="chain" id="PRO_5020622561" evidence="2">
    <location>
        <begin position="22"/>
        <end position="327"/>
    </location>
</feature>
<dbReference type="Proteomes" id="UP000290759">
    <property type="component" value="Unassembled WGS sequence"/>
</dbReference>
<name>A0A4Q2U7J8_9HYPH</name>